<keyword evidence="5" id="KW-1185">Reference proteome</keyword>
<gene>
    <name evidence="3" type="ORF">VSP9026_03137</name>
    <name evidence="2" type="ORF">Vspart_01379</name>
</gene>
<feature type="transmembrane region" description="Helical" evidence="1">
    <location>
        <begin position="76"/>
        <end position="94"/>
    </location>
</feature>
<evidence type="ECO:0000313" key="5">
    <source>
        <dbReference type="Proteomes" id="UP000515264"/>
    </source>
</evidence>
<reference evidence="3 4" key="1">
    <citation type="submission" date="2016-12" db="EMBL/GenBank/DDBJ databases">
        <authorList>
            <person name="Song W.-J."/>
            <person name="Kurnit D.M."/>
        </authorList>
    </citation>
    <scope>NUCLEOTIDE SEQUENCE [LARGE SCALE GENOMIC DNA]</scope>
    <source>
        <strain evidence="3 4">CECT 9026</strain>
    </source>
</reference>
<dbReference type="Proteomes" id="UP000184774">
    <property type="component" value="Unassembled WGS sequence"/>
</dbReference>
<keyword evidence="1" id="KW-0812">Transmembrane</keyword>
<proteinExistence type="predicted"/>
<dbReference type="EMBL" id="CP046268">
    <property type="protein sequence ID" value="QMV14128.1"/>
    <property type="molecule type" value="Genomic_DNA"/>
</dbReference>
<evidence type="ECO:0000313" key="4">
    <source>
        <dbReference type="Proteomes" id="UP000184774"/>
    </source>
</evidence>
<organism evidence="3 4">
    <name type="scientific">Vibrio spartinae</name>
    <dbReference type="NCBI Taxonomy" id="1918945"/>
    <lineage>
        <taxon>Bacteria</taxon>
        <taxon>Pseudomonadati</taxon>
        <taxon>Pseudomonadota</taxon>
        <taxon>Gammaproteobacteria</taxon>
        <taxon>Vibrionales</taxon>
        <taxon>Vibrionaceae</taxon>
        <taxon>Vibrio</taxon>
    </lineage>
</organism>
<dbReference type="AlphaFoldDB" id="A0A1N6M7K1"/>
<keyword evidence="1" id="KW-0472">Membrane</keyword>
<reference evidence="2" key="2">
    <citation type="submission" date="2019-11" db="EMBL/GenBank/DDBJ databases">
        <authorList>
            <person name="January G."/>
            <person name="Bunk B."/>
        </authorList>
    </citation>
    <scope>NUCLEOTIDE SEQUENCE</scope>
    <source>
        <strain evidence="2">3.6</strain>
    </source>
</reference>
<feature type="transmembrane region" description="Helical" evidence="1">
    <location>
        <begin position="36"/>
        <end position="56"/>
    </location>
</feature>
<name>A0A1N6M7K1_9VIBR</name>
<dbReference type="OrthoDB" id="5879979at2"/>
<dbReference type="RefSeq" id="WP_074373884.1">
    <property type="nucleotide sequence ID" value="NZ_AP024907.1"/>
</dbReference>
<dbReference type="EMBL" id="FSSB01000018">
    <property type="protein sequence ID" value="SIO95394.1"/>
    <property type="molecule type" value="Genomic_DNA"/>
</dbReference>
<feature type="transmembrane region" description="Helical" evidence="1">
    <location>
        <begin position="6"/>
        <end position="24"/>
    </location>
</feature>
<evidence type="ECO:0000313" key="2">
    <source>
        <dbReference type="EMBL" id="QMV14128.1"/>
    </source>
</evidence>
<evidence type="ECO:0000256" key="1">
    <source>
        <dbReference type="SAM" id="Phobius"/>
    </source>
</evidence>
<sequence length="140" mass="15945">MIIFRIVLTFLFMCLGGFFSLDIMGKLLITTDVVKVDGILNIWGSYGSFLVGFYLLLYWCDQVISLPFSIGDFNRIGVILLLVVSPLLTIVTYAKLHADISDYVECTDLRKISSRYSSHTYAVSEELCQQALEEKAKRRR</sequence>
<protein>
    <submittedName>
        <fullName evidence="3">Uncharacterized protein</fullName>
    </submittedName>
</protein>
<dbReference type="Proteomes" id="UP000515264">
    <property type="component" value="Chromosome 1"/>
</dbReference>
<accession>A0A1N6M7K1</accession>
<keyword evidence="1" id="KW-1133">Transmembrane helix</keyword>
<reference evidence="2 5" key="3">
    <citation type="journal article" date="2020" name="J. Nat. Prod.">
        <title>Genomics-Metabolomics Profiling Disclosed Marine Vibrio spartinae 3.6 as a Producer of a New Branched Side Chain Prodigiosin.</title>
        <authorList>
            <person name="Vitale G.A."/>
            <person name="Sciarretta M."/>
            <person name="Palma Esposito F."/>
            <person name="January G.G."/>
            <person name="Giaccio M."/>
            <person name="Bunk B."/>
            <person name="Sproer C."/>
            <person name="Bajerski F."/>
            <person name="Power D."/>
            <person name="Festa C."/>
            <person name="Monti M.C."/>
            <person name="D'Auria M.V."/>
            <person name="de Pascale D."/>
        </authorList>
    </citation>
    <scope>NUCLEOTIDE SEQUENCE [LARGE SCALE GENOMIC DNA]</scope>
    <source>
        <strain evidence="2 5">3.6</strain>
    </source>
</reference>
<evidence type="ECO:0000313" key="3">
    <source>
        <dbReference type="EMBL" id="SIO95394.1"/>
    </source>
</evidence>